<protein>
    <submittedName>
        <fullName evidence="2">Uncharacterized protein</fullName>
    </submittedName>
</protein>
<accession>A0A251TKZ3</accession>
<gene>
    <name evidence="2" type="ORF">HannXRQ_Chr10g0300231</name>
    <name evidence="1" type="ORF">HanXRQr2_Chr10g0443091</name>
</gene>
<keyword evidence="3" id="KW-1185">Reference proteome</keyword>
<evidence type="ECO:0000313" key="2">
    <source>
        <dbReference type="EMBL" id="OTG11574.1"/>
    </source>
</evidence>
<proteinExistence type="predicted"/>
<dbReference type="Proteomes" id="UP000215914">
    <property type="component" value="Chromosome 10"/>
</dbReference>
<dbReference type="InParanoid" id="A0A251TKZ3"/>
<dbReference type="EMBL" id="MNCJ02000325">
    <property type="protein sequence ID" value="KAF5786617.1"/>
    <property type="molecule type" value="Genomic_DNA"/>
</dbReference>
<dbReference type="EMBL" id="CM007899">
    <property type="protein sequence ID" value="OTG11574.1"/>
    <property type="molecule type" value="Genomic_DNA"/>
</dbReference>
<organism evidence="2 3">
    <name type="scientific">Helianthus annuus</name>
    <name type="common">Common sunflower</name>
    <dbReference type="NCBI Taxonomy" id="4232"/>
    <lineage>
        <taxon>Eukaryota</taxon>
        <taxon>Viridiplantae</taxon>
        <taxon>Streptophyta</taxon>
        <taxon>Embryophyta</taxon>
        <taxon>Tracheophyta</taxon>
        <taxon>Spermatophyta</taxon>
        <taxon>Magnoliopsida</taxon>
        <taxon>eudicotyledons</taxon>
        <taxon>Gunneridae</taxon>
        <taxon>Pentapetalae</taxon>
        <taxon>asterids</taxon>
        <taxon>campanulids</taxon>
        <taxon>Asterales</taxon>
        <taxon>Asteraceae</taxon>
        <taxon>Asteroideae</taxon>
        <taxon>Heliantheae alliance</taxon>
        <taxon>Heliantheae</taxon>
        <taxon>Helianthus</taxon>
    </lineage>
</organism>
<name>A0A251TKZ3_HELAN</name>
<dbReference type="AlphaFoldDB" id="A0A251TKZ3"/>
<sequence length="112" mass="12750">MESSTEQEILEAAAFHLILLRNPIHQSYNCINEYDSDYGGNFRMKRKLDYGVKSIVNNKGGISLSLSSSSCLSSESIKSGISMEEDEGEGRRHRRRHRLRSIVEIYSVTRPL</sequence>
<dbReference type="Gramene" id="mRNA:HanXRQr2_Chr10g0443091">
    <property type="protein sequence ID" value="CDS:HanXRQr2_Chr10g0443091.1"/>
    <property type="gene ID" value="HanXRQr2_Chr10g0443091"/>
</dbReference>
<reference evidence="2" key="2">
    <citation type="submission" date="2017-02" db="EMBL/GenBank/DDBJ databases">
        <title>Sunflower complete genome.</title>
        <authorList>
            <person name="Langlade N."/>
            <person name="Munos S."/>
        </authorList>
    </citation>
    <scope>NUCLEOTIDE SEQUENCE [LARGE SCALE GENOMIC DNA]</scope>
    <source>
        <tissue evidence="2">Leaves</tissue>
    </source>
</reference>
<reference evidence="1" key="3">
    <citation type="submission" date="2020-06" db="EMBL/GenBank/DDBJ databases">
        <title>Helianthus annuus Genome sequencing and assembly Release 2.</title>
        <authorList>
            <person name="Gouzy J."/>
            <person name="Langlade N."/>
            <person name="Munos S."/>
        </authorList>
    </citation>
    <scope>NUCLEOTIDE SEQUENCE</scope>
    <source>
        <tissue evidence="1">Leaves</tissue>
    </source>
</reference>
<reference evidence="1 3" key="1">
    <citation type="journal article" date="2017" name="Nature">
        <title>The sunflower genome provides insights into oil metabolism, flowering and Asterid evolution.</title>
        <authorList>
            <person name="Badouin H."/>
            <person name="Gouzy J."/>
            <person name="Grassa C.J."/>
            <person name="Murat F."/>
            <person name="Staton S.E."/>
            <person name="Cottret L."/>
            <person name="Lelandais-Briere C."/>
            <person name="Owens G.L."/>
            <person name="Carrere S."/>
            <person name="Mayjonade B."/>
            <person name="Legrand L."/>
            <person name="Gill N."/>
            <person name="Kane N.C."/>
            <person name="Bowers J.E."/>
            <person name="Hubner S."/>
            <person name="Bellec A."/>
            <person name="Berard A."/>
            <person name="Berges H."/>
            <person name="Blanchet N."/>
            <person name="Boniface M.C."/>
            <person name="Brunel D."/>
            <person name="Catrice O."/>
            <person name="Chaidir N."/>
            <person name="Claudel C."/>
            <person name="Donnadieu C."/>
            <person name="Faraut T."/>
            <person name="Fievet G."/>
            <person name="Helmstetter N."/>
            <person name="King M."/>
            <person name="Knapp S.J."/>
            <person name="Lai Z."/>
            <person name="Le Paslier M.C."/>
            <person name="Lippi Y."/>
            <person name="Lorenzon L."/>
            <person name="Mandel J.R."/>
            <person name="Marage G."/>
            <person name="Marchand G."/>
            <person name="Marquand E."/>
            <person name="Bret-Mestries E."/>
            <person name="Morien E."/>
            <person name="Nambeesan S."/>
            <person name="Nguyen T."/>
            <person name="Pegot-Espagnet P."/>
            <person name="Pouilly N."/>
            <person name="Raftis F."/>
            <person name="Sallet E."/>
            <person name="Schiex T."/>
            <person name="Thomas J."/>
            <person name="Vandecasteele C."/>
            <person name="Vares D."/>
            <person name="Vear F."/>
            <person name="Vautrin S."/>
            <person name="Crespi M."/>
            <person name="Mangin B."/>
            <person name="Burke J.M."/>
            <person name="Salse J."/>
            <person name="Munos S."/>
            <person name="Vincourt P."/>
            <person name="Rieseberg L.H."/>
            <person name="Langlade N.B."/>
        </authorList>
    </citation>
    <scope>NUCLEOTIDE SEQUENCE [LARGE SCALE GENOMIC DNA]</scope>
    <source>
        <strain evidence="3">cv. SF193</strain>
        <tissue evidence="1">Leaves</tissue>
    </source>
</reference>
<evidence type="ECO:0000313" key="1">
    <source>
        <dbReference type="EMBL" id="KAF5786617.1"/>
    </source>
</evidence>
<evidence type="ECO:0000313" key="3">
    <source>
        <dbReference type="Proteomes" id="UP000215914"/>
    </source>
</evidence>